<accession>A0ABN0ZE40</accession>
<comment type="subcellular location">
    <subcellularLocation>
        <location evidence="1">Membrane</location>
        <topology evidence="1">Multi-pass membrane protein</topology>
    </subcellularLocation>
</comment>
<keyword evidence="3 5" id="KW-1133">Transmembrane helix</keyword>
<sequence length="169" mass="19659">MTIWMWLFILAVIGQRLGELYIAKRNEIWMKSLGGIEKGEKHYKWFVVLHCLFFISVITEASLNSQTNAQFNYFLLGLFLLTQVGRIWCIHTLGRFWNTKIIVLPGVSVIKKGPYRHVKHPNYIIVAVELCVIPLLFGAVLTAFLFPFFHFLLLRARLPHEEKALTRVT</sequence>
<evidence type="ECO:0000313" key="7">
    <source>
        <dbReference type="Proteomes" id="UP001501459"/>
    </source>
</evidence>
<name>A0ABN0ZE40_9BACI</name>
<keyword evidence="6" id="KW-0489">Methyltransferase</keyword>
<keyword evidence="2 5" id="KW-0812">Transmembrane</keyword>
<evidence type="ECO:0000256" key="5">
    <source>
        <dbReference type="SAM" id="Phobius"/>
    </source>
</evidence>
<evidence type="ECO:0000256" key="4">
    <source>
        <dbReference type="ARBA" id="ARBA00023136"/>
    </source>
</evidence>
<keyword evidence="4 5" id="KW-0472">Membrane</keyword>
<evidence type="ECO:0000256" key="1">
    <source>
        <dbReference type="ARBA" id="ARBA00004141"/>
    </source>
</evidence>
<dbReference type="GO" id="GO:0032259">
    <property type="term" value="P:methylation"/>
    <property type="evidence" value="ECO:0007669"/>
    <property type="project" value="UniProtKB-KW"/>
</dbReference>
<feature type="transmembrane region" description="Helical" evidence="5">
    <location>
        <begin position="42"/>
        <end position="59"/>
    </location>
</feature>
<dbReference type="Proteomes" id="UP001501459">
    <property type="component" value="Unassembled WGS sequence"/>
</dbReference>
<protein>
    <submittedName>
        <fullName evidence="6">Alkylpyrone methyltransferase</fullName>
    </submittedName>
</protein>
<dbReference type="EMBL" id="BAAADM010000054">
    <property type="protein sequence ID" value="GAA0444529.1"/>
    <property type="molecule type" value="Genomic_DNA"/>
</dbReference>
<keyword evidence="6" id="KW-0808">Transferase</keyword>
<comment type="caution">
    <text evidence="6">The sequence shown here is derived from an EMBL/GenBank/DDBJ whole genome shotgun (WGS) entry which is preliminary data.</text>
</comment>
<dbReference type="PANTHER" id="PTHR43847">
    <property type="entry name" value="BLL3993 PROTEIN"/>
    <property type="match status" value="1"/>
</dbReference>
<evidence type="ECO:0000256" key="2">
    <source>
        <dbReference type="ARBA" id="ARBA00022692"/>
    </source>
</evidence>
<feature type="transmembrane region" description="Helical" evidence="5">
    <location>
        <begin position="123"/>
        <end position="153"/>
    </location>
</feature>
<dbReference type="Gene3D" id="1.20.120.1630">
    <property type="match status" value="1"/>
</dbReference>
<feature type="transmembrane region" description="Helical" evidence="5">
    <location>
        <begin position="71"/>
        <end position="88"/>
    </location>
</feature>
<dbReference type="InterPro" id="IPR007269">
    <property type="entry name" value="ICMT_MeTrfase"/>
</dbReference>
<evidence type="ECO:0000313" key="6">
    <source>
        <dbReference type="EMBL" id="GAA0444529.1"/>
    </source>
</evidence>
<dbReference type="RefSeq" id="WP_343753155.1">
    <property type="nucleotide sequence ID" value="NZ_BAAADM010000054.1"/>
</dbReference>
<proteinExistence type="predicted"/>
<organism evidence="6 7">
    <name type="scientific">Lentibacillus halophilus</name>
    <dbReference type="NCBI Taxonomy" id="295065"/>
    <lineage>
        <taxon>Bacteria</taxon>
        <taxon>Bacillati</taxon>
        <taxon>Bacillota</taxon>
        <taxon>Bacilli</taxon>
        <taxon>Bacillales</taxon>
        <taxon>Bacillaceae</taxon>
        <taxon>Lentibacillus</taxon>
    </lineage>
</organism>
<gene>
    <name evidence="6" type="primary">bpsB</name>
    <name evidence="6" type="ORF">GCM10008983_22410</name>
</gene>
<dbReference type="GO" id="GO:0008168">
    <property type="term" value="F:methyltransferase activity"/>
    <property type="evidence" value="ECO:0007669"/>
    <property type="project" value="UniProtKB-KW"/>
</dbReference>
<evidence type="ECO:0000256" key="3">
    <source>
        <dbReference type="ARBA" id="ARBA00022989"/>
    </source>
</evidence>
<dbReference type="PANTHER" id="PTHR43847:SF1">
    <property type="entry name" value="BLL3993 PROTEIN"/>
    <property type="match status" value="1"/>
</dbReference>
<reference evidence="6 7" key="1">
    <citation type="journal article" date="2019" name="Int. J. Syst. Evol. Microbiol.">
        <title>The Global Catalogue of Microorganisms (GCM) 10K type strain sequencing project: providing services to taxonomists for standard genome sequencing and annotation.</title>
        <authorList>
            <consortium name="The Broad Institute Genomics Platform"/>
            <consortium name="The Broad Institute Genome Sequencing Center for Infectious Disease"/>
            <person name="Wu L."/>
            <person name="Ma J."/>
        </authorList>
    </citation>
    <scope>NUCLEOTIDE SEQUENCE [LARGE SCALE GENOMIC DNA]</scope>
    <source>
        <strain evidence="6 7">JCM 12149</strain>
    </source>
</reference>
<dbReference type="Pfam" id="PF04140">
    <property type="entry name" value="ICMT"/>
    <property type="match status" value="1"/>
</dbReference>
<keyword evidence="7" id="KW-1185">Reference proteome</keyword>
<dbReference type="InterPro" id="IPR052527">
    <property type="entry name" value="Metal_cation-efflux_comp"/>
</dbReference>